<organism evidence="1">
    <name type="scientific">marine metagenome</name>
    <dbReference type="NCBI Taxonomy" id="408172"/>
    <lineage>
        <taxon>unclassified sequences</taxon>
        <taxon>metagenomes</taxon>
        <taxon>ecological metagenomes</taxon>
    </lineage>
</organism>
<dbReference type="SUPFAM" id="SSF48452">
    <property type="entry name" value="TPR-like"/>
    <property type="match status" value="2"/>
</dbReference>
<gene>
    <name evidence="1" type="ORF">METZ01_LOCUS191</name>
</gene>
<dbReference type="Gene3D" id="1.25.40.10">
    <property type="entry name" value="Tetratricopeptide repeat domain"/>
    <property type="match status" value="2"/>
</dbReference>
<dbReference type="InterPro" id="IPR019734">
    <property type="entry name" value="TPR_rpt"/>
</dbReference>
<sequence length="547" mass="61037">MPSTWRLPDMSVERMRRDFVRRLTVYVRVMTPKTCSWGFRLAVFVTSGFLYAVDLEGLSLPMAETLRTAQDKVERDVKILASPEERSNARGDLAMLYHAQFLLDVAEVEYTKAIEEVSLPRWHYLRGVVRMDRGGVHEAIEDFTTVIKQEPNNHLALYRLGVALAVTGDYSQARAVLLRAELHGPESPALLSALADVAIGAKNWDLAKAYLERCWRVEESGQVAYKLGLVWARLGDLKASRQWVARRSPTAPTIRDPQLLEVAELSVSPQFFVKAAKWAWERGDVDEALQAYRFAANLAPDDAVIGLGFARVLESQGRSAEAISELRRVVHENPDEGAVWRQLASLLHPADMTAAIEAAEMARTVLDDDASHALFAALAMKARSYELASAVYEKLTIRDTKNPYYFYWLAMARLADGDCAGGLLSLSEVIRLRANWGEAHVVQIRAYALCGARPERVKARSKALALLQQRSDPDMRLTLAFTEMSVGNLDDARILIEAEFPHPDASMLDDALKRNMLPPVPFAADSRWWEPEEISGSLTESATQLGG</sequence>
<evidence type="ECO:0000313" key="1">
    <source>
        <dbReference type="EMBL" id="SUZ47337.1"/>
    </source>
</evidence>
<reference evidence="1" key="1">
    <citation type="submission" date="2018-05" db="EMBL/GenBank/DDBJ databases">
        <authorList>
            <person name="Lanie J.A."/>
            <person name="Ng W.-L."/>
            <person name="Kazmierczak K.M."/>
            <person name="Andrzejewski T.M."/>
            <person name="Davidsen T.M."/>
            <person name="Wayne K.J."/>
            <person name="Tettelin H."/>
            <person name="Glass J.I."/>
            <person name="Rusch D."/>
            <person name="Podicherti R."/>
            <person name="Tsui H.-C.T."/>
            <person name="Winkler M.E."/>
        </authorList>
    </citation>
    <scope>NUCLEOTIDE SEQUENCE</scope>
</reference>
<dbReference type="EMBL" id="UINC01000011">
    <property type="protein sequence ID" value="SUZ47337.1"/>
    <property type="molecule type" value="Genomic_DNA"/>
</dbReference>
<protein>
    <submittedName>
        <fullName evidence="1">Uncharacterized protein</fullName>
    </submittedName>
</protein>
<name>A0A381MYF8_9ZZZZ</name>
<proteinExistence type="predicted"/>
<accession>A0A381MYF8</accession>
<dbReference type="InterPro" id="IPR011990">
    <property type="entry name" value="TPR-like_helical_dom_sf"/>
</dbReference>
<dbReference type="Pfam" id="PF14559">
    <property type="entry name" value="TPR_19"/>
    <property type="match status" value="1"/>
</dbReference>
<dbReference type="PROSITE" id="PS50005">
    <property type="entry name" value="TPR"/>
    <property type="match status" value="1"/>
</dbReference>
<dbReference type="SMART" id="SM00028">
    <property type="entry name" value="TPR"/>
    <property type="match status" value="5"/>
</dbReference>
<dbReference type="Pfam" id="PF13432">
    <property type="entry name" value="TPR_16"/>
    <property type="match status" value="2"/>
</dbReference>
<dbReference type="AlphaFoldDB" id="A0A381MYF8"/>
<dbReference type="PANTHER" id="PTHR12558:SF13">
    <property type="entry name" value="CELL DIVISION CYCLE PROTEIN 27 HOMOLOG"/>
    <property type="match status" value="1"/>
</dbReference>
<dbReference type="PANTHER" id="PTHR12558">
    <property type="entry name" value="CELL DIVISION CYCLE 16,23,27"/>
    <property type="match status" value="1"/>
</dbReference>